<comment type="subcellular location">
    <subcellularLocation>
        <location evidence="1">Mitochondrion inner membrane</location>
        <topology evidence="1">Single-pass membrane protein</topology>
    </subcellularLocation>
</comment>
<evidence type="ECO:0000256" key="9">
    <source>
        <dbReference type="SAM" id="Phobius"/>
    </source>
</evidence>
<dbReference type="SUPFAM" id="SSF81406">
    <property type="entry name" value="Mitochondrial cytochrome c oxidase subunit IV"/>
    <property type="match status" value="1"/>
</dbReference>
<evidence type="ECO:0000256" key="1">
    <source>
        <dbReference type="ARBA" id="ARBA00004434"/>
    </source>
</evidence>
<sequence>MRWEAVLSLCSLDLFCKKKLSKSVCPQPRWRTTAYFDKQEALLPDAAYMQTLTPEQKEKGSWAAVSDKEKIALYYLSFKQGFAEMNQRYKHTYIYFPLVVFYMIRKKISPGICLVPKKFLNYWEKKTQKVMHHGYVWVMLQNSHIISVLNSLLIYCLHLILISFNSLI</sequence>
<dbReference type="Ensembl" id="ENSORLT00000040880.1">
    <property type="protein sequence ID" value="ENSORLP00000035523.1"/>
    <property type="gene ID" value="ENSORLG00000026794.1"/>
</dbReference>
<dbReference type="PANTHER" id="PTHR10707:SF12">
    <property type="entry name" value="CYTOCHROME C OXIDASE SUBUNIT 4 ISOFORM 1, MITOCHONDRIAL"/>
    <property type="match status" value="1"/>
</dbReference>
<dbReference type="InParanoid" id="A0A3B3HVW4"/>
<feature type="transmembrane region" description="Helical" evidence="9">
    <location>
        <begin position="145"/>
        <end position="164"/>
    </location>
</feature>
<dbReference type="Proteomes" id="UP000001038">
    <property type="component" value="Chromosome 14"/>
</dbReference>
<reference evidence="10" key="3">
    <citation type="submission" date="2025-09" db="UniProtKB">
        <authorList>
            <consortium name="Ensembl"/>
        </authorList>
    </citation>
    <scope>IDENTIFICATION</scope>
    <source>
        <strain evidence="10">Hd-rR</strain>
    </source>
</reference>
<accession>A0A3B3HVW4</accession>
<evidence type="ECO:0000256" key="8">
    <source>
        <dbReference type="ARBA" id="ARBA00031494"/>
    </source>
</evidence>
<comment type="pathway">
    <text evidence="2">Energy metabolism; oxidative phosphorylation.</text>
</comment>
<evidence type="ECO:0000313" key="10">
    <source>
        <dbReference type="Ensembl" id="ENSORLP00000035523.1"/>
    </source>
</evidence>
<evidence type="ECO:0000256" key="4">
    <source>
        <dbReference type="ARBA" id="ARBA00019419"/>
    </source>
</evidence>
<reference evidence="10" key="2">
    <citation type="submission" date="2025-08" db="UniProtKB">
        <authorList>
            <consortium name="Ensembl"/>
        </authorList>
    </citation>
    <scope>IDENTIFICATION</scope>
    <source>
        <strain evidence="10">Hd-rR</strain>
    </source>
</reference>
<evidence type="ECO:0000256" key="6">
    <source>
        <dbReference type="ARBA" id="ARBA00023128"/>
    </source>
</evidence>
<reference evidence="10 11" key="1">
    <citation type="journal article" date="2007" name="Nature">
        <title>The medaka draft genome and insights into vertebrate genome evolution.</title>
        <authorList>
            <person name="Kasahara M."/>
            <person name="Naruse K."/>
            <person name="Sasaki S."/>
            <person name="Nakatani Y."/>
            <person name="Qu W."/>
            <person name="Ahsan B."/>
            <person name="Yamada T."/>
            <person name="Nagayasu Y."/>
            <person name="Doi K."/>
            <person name="Kasai Y."/>
            <person name="Jindo T."/>
            <person name="Kobayashi D."/>
            <person name="Shimada A."/>
            <person name="Toyoda A."/>
            <person name="Kuroki Y."/>
            <person name="Fujiyama A."/>
            <person name="Sasaki T."/>
            <person name="Shimizu A."/>
            <person name="Asakawa S."/>
            <person name="Shimizu N."/>
            <person name="Hashimoto S."/>
            <person name="Yang J."/>
            <person name="Lee Y."/>
            <person name="Matsushima K."/>
            <person name="Sugano S."/>
            <person name="Sakaizumi M."/>
            <person name="Narita T."/>
            <person name="Ohishi K."/>
            <person name="Haga S."/>
            <person name="Ohta F."/>
            <person name="Nomoto H."/>
            <person name="Nogata K."/>
            <person name="Morishita T."/>
            <person name="Endo T."/>
            <person name="Shin-I T."/>
            <person name="Takeda H."/>
            <person name="Morishita S."/>
            <person name="Kohara Y."/>
        </authorList>
    </citation>
    <scope>NUCLEOTIDE SEQUENCE [LARGE SCALE GENOMIC DNA]</scope>
    <source>
        <strain evidence="10 11">Hd-rR</strain>
    </source>
</reference>
<dbReference type="GO" id="GO:0045277">
    <property type="term" value="C:respiratory chain complex IV"/>
    <property type="evidence" value="ECO:0000318"/>
    <property type="project" value="GO_Central"/>
</dbReference>
<keyword evidence="6" id="KW-0496">Mitochondrion</keyword>
<keyword evidence="11" id="KW-1185">Reference proteome</keyword>
<dbReference type="Gene3D" id="1.10.442.10">
    <property type="entry name" value="Cytochrome c oxidase subunit IV"/>
    <property type="match status" value="1"/>
</dbReference>
<evidence type="ECO:0000256" key="2">
    <source>
        <dbReference type="ARBA" id="ARBA00004673"/>
    </source>
</evidence>
<keyword evidence="7 9" id="KW-0472">Membrane</keyword>
<evidence type="ECO:0000313" key="11">
    <source>
        <dbReference type="Proteomes" id="UP000001038"/>
    </source>
</evidence>
<dbReference type="AlphaFoldDB" id="A0A3B3HVW4"/>
<dbReference type="InterPro" id="IPR004203">
    <property type="entry name" value="Cyt_c_oxidase_su4_fam"/>
</dbReference>
<evidence type="ECO:0000256" key="7">
    <source>
        <dbReference type="ARBA" id="ARBA00023136"/>
    </source>
</evidence>
<dbReference type="PANTHER" id="PTHR10707">
    <property type="entry name" value="CYTOCHROME C OXIDASE SUBUNIT IV"/>
    <property type="match status" value="1"/>
</dbReference>
<dbReference type="InterPro" id="IPR036639">
    <property type="entry name" value="Cyt_c_oxidase_su4_sf"/>
</dbReference>
<dbReference type="STRING" id="8090.ENSORLP00000035523"/>
<keyword evidence="5" id="KW-0999">Mitochondrion inner membrane</keyword>
<dbReference type="GO" id="GO:0006123">
    <property type="term" value="P:mitochondrial electron transport, cytochrome c to oxygen"/>
    <property type="evidence" value="ECO:0000318"/>
    <property type="project" value="GO_Central"/>
</dbReference>
<comment type="similarity">
    <text evidence="3">Belongs to the cytochrome c oxidase IV family.</text>
</comment>
<protein>
    <recommendedName>
        <fullName evidence="4">Cytochrome c oxidase subunit 4 isoform 1, mitochondrial</fullName>
    </recommendedName>
    <alternativeName>
        <fullName evidence="8">Cytochrome c oxidase subunit IV isoform 1</fullName>
    </alternativeName>
</protein>
<evidence type="ECO:0000256" key="3">
    <source>
        <dbReference type="ARBA" id="ARBA00008135"/>
    </source>
</evidence>
<keyword evidence="9" id="KW-0812">Transmembrane</keyword>
<dbReference type="GO" id="GO:0005743">
    <property type="term" value="C:mitochondrial inner membrane"/>
    <property type="evidence" value="ECO:0007669"/>
    <property type="project" value="UniProtKB-SubCell"/>
</dbReference>
<keyword evidence="9" id="KW-1133">Transmembrane helix</keyword>
<proteinExistence type="inferred from homology"/>
<evidence type="ECO:0000256" key="5">
    <source>
        <dbReference type="ARBA" id="ARBA00022792"/>
    </source>
</evidence>
<dbReference type="Pfam" id="PF02936">
    <property type="entry name" value="COX4"/>
    <property type="match status" value="1"/>
</dbReference>
<name>A0A3B3HVW4_ORYLA</name>
<organism evidence="10 11">
    <name type="scientific">Oryzias latipes</name>
    <name type="common">Japanese rice fish</name>
    <name type="synonym">Japanese killifish</name>
    <dbReference type="NCBI Taxonomy" id="8090"/>
    <lineage>
        <taxon>Eukaryota</taxon>
        <taxon>Metazoa</taxon>
        <taxon>Chordata</taxon>
        <taxon>Craniata</taxon>
        <taxon>Vertebrata</taxon>
        <taxon>Euteleostomi</taxon>
        <taxon>Actinopterygii</taxon>
        <taxon>Neopterygii</taxon>
        <taxon>Teleostei</taxon>
        <taxon>Neoteleostei</taxon>
        <taxon>Acanthomorphata</taxon>
        <taxon>Ovalentaria</taxon>
        <taxon>Atherinomorphae</taxon>
        <taxon>Beloniformes</taxon>
        <taxon>Adrianichthyidae</taxon>
        <taxon>Oryziinae</taxon>
        <taxon>Oryzias</taxon>
    </lineage>
</organism>